<organism evidence="2 3">
    <name type="scientific">Umbra pygmaea</name>
    <name type="common">Eastern mudminnow</name>
    <dbReference type="NCBI Taxonomy" id="75934"/>
    <lineage>
        <taxon>Eukaryota</taxon>
        <taxon>Metazoa</taxon>
        <taxon>Chordata</taxon>
        <taxon>Craniata</taxon>
        <taxon>Vertebrata</taxon>
        <taxon>Euteleostomi</taxon>
        <taxon>Actinopterygii</taxon>
        <taxon>Neopterygii</taxon>
        <taxon>Teleostei</taxon>
        <taxon>Protacanthopterygii</taxon>
        <taxon>Esociformes</taxon>
        <taxon>Umbridae</taxon>
        <taxon>Umbra</taxon>
    </lineage>
</organism>
<accession>A0ABD0WMS9</accession>
<gene>
    <name evidence="2" type="ORF">UPYG_G00166980</name>
</gene>
<dbReference type="AlphaFoldDB" id="A0ABD0WMS9"/>
<proteinExistence type="predicted"/>
<evidence type="ECO:0008006" key="4">
    <source>
        <dbReference type="Google" id="ProtNLM"/>
    </source>
</evidence>
<evidence type="ECO:0000313" key="2">
    <source>
        <dbReference type="EMBL" id="KAL0978170.1"/>
    </source>
</evidence>
<comment type="caution">
    <text evidence="2">The sequence shown here is derived from an EMBL/GenBank/DDBJ whole genome shotgun (WGS) entry which is preliminary data.</text>
</comment>
<dbReference type="InterPro" id="IPR043442">
    <property type="entry name" value="Perm1"/>
</dbReference>
<name>A0ABD0WMS9_UMBPY</name>
<reference evidence="2 3" key="1">
    <citation type="submission" date="2024-06" db="EMBL/GenBank/DDBJ databases">
        <authorList>
            <person name="Pan Q."/>
            <person name="Wen M."/>
            <person name="Jouanno E."/>
            <person name="Zahm M."/>
            <person name="Klopp C."/>
            <person name="Cabau C."/>
            <person name="Louis A."/>
            <person name="Berthelot C."/>
            <person name="Parey E."/>
            <person name="Roest Crollius H."/>
            <person name="Montfort J."/>
            <person name="Robinson-Rechavi M."/>
            <person name="Bouchez O."/>
            <person name="Lampietro C."/>
            <person name="Lopez Roques C."/>
            <person name="Donnadieu C."/>
            <person name="Postlethwait J."/>
            <person name="Bobe J."/>
            <person name="Verreycken H."/>
            <person name="Guiguen Y."/>
        </authorList>
    </citation>
    <scope>NUCLEOTIDE SEQUENCE [LARGE SCALE GENOMIC DNA]</scope>
    <source>
        <strain evidence="2">Up_M1</strain>
        <tissue evidence="2">Testis</tissue>
    </source>
</reference>
<evidence type="ECO:0000313" key="3">
    <source>
        <dbReference type="Proteomes" id="UP001557470"/>
    </source>
</evidence>
<protein>
    <recommendedName>
        <fullName evidence="4">PGC-1 and ERR-induced regulator in muscle protein 1</fullName>
    </recommendedName>
</protein>
<dbReference type="PANTHER" id="PTHR47282">
    <property type="entry name" value="PGC-1 AND ERR-INDUCED REGULATOR IN MUSCLE PROTEIN 1"/>
    <property type="match status" value="1"/>
</dbReference>
<feature type="region of interest" description="Disordered" evidence="1">
    <location>
        <begin position="359"/>
        <end position="378"/>
    </location>
</feature>
<evidence type="ECO:0000256" key="1">
    <source>
        <dbReference type="SAM" id="MobiDB-lite"/>
    </source>
</evidence>
<keyword evidence="3" id="KW-1185">Reference proteome</keyword>
<sequence length="937" mass="105798">MDMKDFITQSCTDSQPLQNKPILSKYFKRESSIEFPGLPLNNSELTKHFSELRSSLPVNQVLIISKELSVDNNVSSEVLAPESFIAKNKEETDNSAICLKVSVDHSLSKRQYLLFAQSEEDALQLHRPQSWDSNEEVELFFTTSTYESEEEYVSATEIKDTAYNDPPMSKIDSPLFASLPQQTVTTDSQPLIQKDCLNCPLSPQREDYENTADHADVKHVVSCESPAHSVGEPFNASEHLTLTNLSEDGHKPRPSPNSLSLPEVTVPLTKSSETSYNLLDPTQPVFAISSFWDEMERLTIKDILHLRVCKSPSPQMMTLHPEPDNVVDTDMQNSSSSLSNTEEHLQDMFLFDTSGTADSDYFTPSDESPKPDRLSCEFSTSDFDEDFMQQHLNTSSNPSPKPDDLTRRTPVSPCSGTMSREEELESPRGLATPVDCEELAALCSLSEDSIVSENSILSEARLSNHDRFPESTCLIGIKKSRSVHNIVQAFEVAEVELEPHKMHNLHDPEIDMQPKVVPIVHALEEQMKPTEMLNAQTLEAVHVEIQMNEASNDQVLDRKRMDVKTQPKNLQNIQTLEIETQLQEMKNIQALEVEKELKTMLQDAKKCLYLNSCQDLDIAEIPALTVTNRISRKPILPNTDILDEFHRITFPELYEYLFTDNVLSVYESLMSVSETCYGYSLSKQSQHDKRDVVPIFSCSRSGARDLTFPELEDILFPQQVTYPQSKEEETSSFPCSDIQGEKAVPLADPDVYPPNILFYSQSWTGNWMSLFSMRRIRFPGNGIISWFWRPICWSSPAVDPVQRAVCTPVTQCSQADSIINEANRLSKTPLDVIQLGNKIFRQLSEQQRRLKSFQTSVSASKKDGLLFSLRQSDMCLVCIAFASWVMRSADPMAADTWKAALLANVSAISAIQYLRCYVAKRKEGNSEDLKDSTEDEE</sequence>
<dbReference type="EMBL" id="JAGEUA010000005">
    <property type="protein sequence ID" value="KAL0978170.1"/>
    <property type="molecule type" value="Genomic_DNA"/>
</dbReference>
<dbReference type="PANTHER" id="PTHR47282:SF1">
    <property type="entry name" value="PGC-1 AND ERR-INDUCED REGULATOR IN MUSCLE PROTEIN 1"/>
    <property type="match status" value="1"/>
</dbReference>
<feature type="region of interest" description="Disordered" evidence="1">
    <location>
        <begin position="390"/>
        <end position="429"/>
    </location>
</feature>
<dbReference type="Proteomes" id="UP001557470">
    <property type="component" value="Unassembled WGS sequence"/>
</dbReference>